<comment type="caution">
    <text evidence="2">The sequence shown here is derived from an EMBL/GenBank/DDBJ whole genome shotgun (WGS) entry which is preliminary data.</text>
</comment>
<dbReference type="Proteomes" id="UP000324222">
    <property type="component" value="Unassembled WGS sequence"/>
</dbReference>
<evidence type="ECO:0000313" key="2">
    <source>
        <dbReference type="EMBL" id="MPC44089.1"/>
    </source>
</evidence>
<protein>
    <submittedName>
        <fullName evidence="2">Uncharacterized protein</fullName>
    </submittedName>
</protein>
<proteinExistence type="predicted"/>
<accession>A0A5B7FFS9</accession>
<dbReference type="EMBL" id="VSRR010006122">
    <property type="protein sequence ID" value="MPC44089.1"/>
    <property type="molecule type" value="Genomic_DNA"/>
</dbReference>
<keyword evidence="1" id="KW-0472">Membrane</keyword>
<reference evidence="2 3" key="1">
    <citation type="submission" date="2019-05" db="EMBL/GenBank/DDBJ databases">
        <title>Another draft genome of Portunus trituberculatus and its Hox gene families provides insights of decapod evolution.</title>
        <authorList>
            <person name="Jeong J.-H."/>
            <person name="Song I."/>
            <person name="Kim S."/>
            <person name="Choi T."/>
            <person name="Kim D."/>
            <person name="Ryu S."/>
            <person name="Kim W."/>
        </authorList>
    </citation>
    <scope>NUCLEOTIDE SEQUENCE [LARGE SCALE GENOMIC DNA]</scope>
    <source>
        <tissue evidence="2">Muscle</tissue>
    </source>
</reference>
<name>A0A5B7FFS9_PORTR</name>
<evidence type="ECO:0000256" key="1">
    <source>
        <dbReference type="SAM" id="Phobius"/>
    </source>
</evidence>
<organism evidence="2 3">
    <name type="scientific">Portunus trituberculatus</name>
    <name type="common">Swimming crab</name>
    <name type="synonym">Neptunus trituberculatus</name>
    <dbReference type="NCBI Taxonomy" id="210409"/>
    <lineage>
        <taxon>Eukaryota</taxon>
        <taxon>Metazoa</taxon>
        <taxon>Ecdysozoa</taxon>
        <taxon>Arthropoda</taxon>
        <taxon>Crustacea</taxon>
        <taxon>Multicrustacea</taxon>
        <taxon>Malacostraca</taxon>
        <taxon>Eumalacostraca</taxon>
        <taxon>Eucarida</taxon>
        <taxon>Decapoda</taxon>
        <taxon>Pleocyemata</taxon>
        <taxon>Brachyura</taxon>
        <taxon>Eubrachyura</taxon>
        <taxon>Portunoidea</taxon>
        <taxon>Portunidae</taxon>
        <taxon>Portuninae</taxon>
        <taxon>Portunus</taxon>
    </lineage>
</organism>
<keyword evidence="3" id="KW-1185">Reference proteome</keyword>
<sequence length="37" mass="4106">MVKMRPNTEGIKESAFFFLLDVVSFTVCVCVCVCVCS</sequence>
<evidence type="ECO:0000313" key="3">
    <source>
        <dbReference type="Proteomes" id="UP000324222"/>
    </source>
</evidence>
<keyword evidence="1" id="KW-1133">Transmembrane helix</keyword>
<keyword evidence="1" id="KW-0812">Transmembrane</keyword>
<feature type="transmembrane region" description="Helical" evidence="1">
    <location>
        <begin position="15"/>
        <end position="36"/>
    </location>
</feature>
<gene>
    <name evidence="2" type="ORF">E2C01_037753</name>
</gene>
<dbReference type="AlphaFoldDB" id="A0A5B7FFS9"/>